<dbReference type="AlphaFoldDB" id="A0A0N5CMI4"/>
<keyword evidence="3" id="KW-1185">Reference proteome</keyword>
<dbReference type="WBParaSite" id="TCLT_0000136601-mRNA-1">
    <property type="protein sequence ID" value="TCLT_0000136601-mRNA-1"/>
    <property type="gene ID" value="TCLT_0000136601"/>
</dbReference>
<evidence type="ECO:0000313" key="2">
    <source>
        <dbReference type="EMBL" id="VDM96765.1"/>
    </source>
</evidence>
<organism evidence="4">
    <name type="scientific">Thelazia callipaeda</name>
    <name type="common">Oriental eyeworm</name>
    <name type="synonym">Parasitic nematode</name>
    <dbReference type="NCBI Taxonomy" id="103827"/>
    <lineage>
        <taxon>Eukaryota</taxon>
        <taxon>Metazoa</taxon>
        <taxon>Ecdysozoa</taxon>
        <taxon>Nematoda</taxon>
        <taxon>Chromadorea</taxon>
        <taxon>Rhabditida</taxon>
        <taxon>Spirurina</taxon>
        <taxon>Spiruromorpha</taxon>
        <taxon>Thelazioidea</taxon>
        <taxon>Thelaziidae</taxon>
        <taxon>Thelazia</taxon>
    </lineage>
</organism>
<dbReference type="EMBL" id="UYYF01000167">
    <property type="protein sequence ID" value="VDM96765.1"/>
    <property type="molecule type" value="Genomic_DNA"/>
</dbReference>
<keyword evidence="1" id="KW-0472">Membrane</keyword>
<dbReference type="Proteomes" id="UP000276776">
    <property type="component" value="Unassembled WGS sequence"/>
</dbReference>
<accession>A0A0N5CMI4</accession>
<keyword evidence="1" id="KW-0812">Transmembrane</keyword>
<evidence type="ECO:0000313" key="3">
    <source>
        <dbReference type="Proteomes" id="UP000276776"/>
    </source>
</evidence>
<gene>
    <name evidence="2" type="ORF">TCLT_LOCUS1367</name>
</gene>
<evidence type="ECO:0000313" key="4">
    <source>
        <dbReference type="WBParaSite" id="TCLT_0000136601-mRNA-1"/>
    </source>
</evidence>
<protein>
    <submittedName>
        <fullName evidence="2 4">Uncharacterized protein</fullName>
    </submittedName>
</protein>
<proteinExistence type="predicted"/>
<evidence type="ECO:0000256" key="1">
    <source>
        <dbReference type="SAM" id="Phobius"/>
    </source>
</evidence>
<reference evidence="2 3" key="2">
    <citation type="submission" date="2018-11" db="EMBL/GenBank/DDBJ databases">
        <authorList>
            <consortium name="Pathogen Informatics"/>
        </authorList>
    </citation>
    <scope>NUCLEOTIDE SEQUENCE [LARGE SCALE GENOMIC DNA]</scope>
</reference>
<sequence length="89" mass="9709">MIDFADTDTSSSARTCRTTHHIDVNDEVASITTHIVIDMLVIIIIIVNIITTTTITTSLPTTQKMPALTAMPRCFLHAPDGRLLGNCID</sequence>
<reference evidence="4" key="1">
    <citation type="submission" date="2017-02" db="UniProtKB">
        <authorList>
            <consortium name="WormBaseParasite"/>
        </authorList>
    </citation>
    <scope>IDENTIFICATION</scope>
</reference>
<feature type="transmembrane region" description="Helical" evidence="1">
    <location>
        <begin position="35"/>
        <end position="55"/>
    </location>
</feature>
<keyword evidence="1" id="KW-1133">Transmembrane helix</keyword>
<name>A0A0N5CMI4_THECL</name>